<dbReference type="GO" id="GO:0038187">
    <property type="term" value="F:pattern recognition receptor activity"/>
    <property type="evidence" value="ECO:0007669"/>
    <property type="project" value="Ensembl"/>
</dbReference>
<proteinExistence type="predicted"/>
<evidence type="ECO:0000256" key="13">
    <source>
        <dbReference type="ARBA" id="ARBA00023157"/>
    </source>
</evidence>
<keyword evidence="12 15" id="KW-0472">Membrane</keyword>
<dbReference type="GO" id="GO:0002292">
    <property type="term" value="P:T cell differentiation involved in immune response"/>
    <property type="evidence" value="ECO:0007669"/>
    <property type="project" value="Ensembl"/>
</dbReference>
<evidence type="ECO:0000256" key="1">
    <source>
        <dbReference type="ARBA" id="ARBA00004401"/>
    </source>
</evidence>
<reference evidence="17" key="3">
    <citation type="submission" date="2025-09" db="UniProtKB">
        <authorList>
            <consortium name="Ensembl"/>
        </authorList>
    </citation>
    <scope>IDENTIFICATION</scope>
</reference>
<dbReference type="FunCoup" id="H0X071">
    <property type="interactions" value="258"/>
</dbReference>
<evidence type="ECO:0000313" key="18">
    <source>
        <dbReference type="Proteomes" id="UP000005225"/>
    </source>
</evidence>
<dbReference type="GO" id="GO:0034987">
    <property type="term" value="F:immunoglobulin receptor binding"/>
    <property type="evidence" value="ECO:0007669"/>
    <property type="project" value="Ensembl"/>
</dbReference>
<keyword evidence="9" id="KW-0735">Signal-anchor</keyword>
<dbReference type="Ensembl" id="ENSOGAT00000009264.2">
    <property type="protein sequence ID" value="ENSOGAP00000008293.2"/>
    <property type="gene ID" value="ENSOGAG00000009259.2"/>
</dbReference>
<evidence type="ECO:0000256" key="9">
    <source>
        <dbReference type="ARBA" id="ARBA00022968"/>
    </source>
</evidence>
<dbReference type="HOGENOM" id="CLU_049894_7_5_1"/>
<evidence type="ECO:0000256" key="15">
    <source>
        <dbReference type="SAM" id="Phobius"/>
    </source>
</evidence>
<feature type="domain" description="C-type lectin" evidence="16">
    <location>
        <begin position="95"/>
        <end position="212"/>
    </location>
</feature>
<keyword evidence="4 15" id="KW-0812">Transmembrane</keyword>
<dbReference type="GO" id="GO:0043123">
    <property type="term" value="P:positive regulation of canonical NF-kappaB signal transduction"/>
    <property type="evidence" value="ECO:0007669"/>
    <property type="project" value="Ensembl"/>
</dbReference>
<dbReference type="InParanoid" id="H0X071"/>
<dbReference type="Proteomes" id="UP000005225">
    <property type="component" value="Unassembled WGS sequence"/>
</dbReference>
<feature type="transmembrane region" description="Helical" evidence="15">
    <location>
        <begin position="20"/>
        <end position="49"/>
    </location>
</feature>
<dbReference type="GeneTree" id="ENSGT00940000162400"/>
<dbReference type="GO" id="GO:0042742">
    <property type="term" value="P:defense response to bacterium"/>
    <property type="evidence" value="ECO:0007669"/>
    <property type="project" value="Ensembl"/>
</dbReference>
<dbReference type="GO" id="GO:0030887">
    <property type="term" value="P:positive regulation of myeloid dendritic cell activation"/>
    <property type="evidence" value="ECO:0007669"/>
    <property type="project" value="Ensembl"/>
</dbReference>
<keyword evidence="14" id="KW-0325">Glycoprotein</keyword>
<dbReference type="Pfam" id="PF00059">
    <property type="entry name" value="Lectin_C"/>
    <property type="match status" value="1"/>
</dbReference>
<evidence type="ECO:0000259" key="16">
    <source>
        <dbReference type="PROSITE" id="PS50041"/>
    </source>
</evidence>
<reference evidence="17" key="2">
    <citation type="submission" date="2025-08" db="UniProtKB">
        <authorList>
            <consortium name="Ensembl"/>
        </authorList>
    </citation>
    <scope>IDENTIFICATION</scope>
</reference>
<evidence type="ECO:0000256" key="8">
    <source>
        <dbReference type="ARBA" id="ARBA00022859"/>
    </source>
</evidence>
<evidence type="ECO:0000313" key="17">
    <source>
        <dbReference type="Ensembl" id="ENSOGAP00000008293.2"/>
    </source>
</evidence>
<evidence type="ECO:0000256" key="12">
    <source>
        <dbReference type="ARBA" id="ARBA00023136"/>
    </source>
</evidence>
<accession>H0X071</accession>
<evidence type="ECO:0000256" key="6">
    <source>
        <dbReference type="ARBA" id="ARBA00022734"/>
    </source>
</evidence>
<dbReference type="Gene3D" id="3.10.100.10">
    <property type="entry name" value="Mannose-Binding Protein A, subunit A"/>
    <property type="match status" value="1"/>
</dbReference>
<keyword evidence="2" id="KW-1003">Cell membrane</keyword>
<dbReference type="PROSITE" id="PS50041">
    <property type="entry name" value="C_TYPE_LECTIN_2"/>
    <property type="match status" value="1"/>
</dbReference>
<keyword evidence="10 15" id="KW-1133">Transmembrane helix</keyword>
<dbReference type="GO" id="GO:0061760">
    <property type="term" value="P:antifungal innate immune response"/>
    <property type="evidence" value="ECO:0007669"/>
    <property type="project" value="Ensembl"/>
</dbReference>
<evidence type="ECO:0000256" key="3">
    <source>
        <dbReference type="ARBA" id="ARBA00022588"/>
    </source>
</evidence>
<dbReference type="SUPFAM" id="SSF56436">
    <property type="entry name" value="C-type lectin-like"/>
    <property type="match status" value="1"/>
</dbReference>
<keyword evidence="13" id="KW-1015">Disulfide bond</keyword>
<dbReference type="InterPro" id="IPR033989">
    <property type="entry name" value="CD209-like_CTLD"/>
</dbReference>
<evidence type="ECO:0000256" key="5">
    <source>
        <dbReference type="ARBA" id="ARBA00022723"/>
    </source>
</evidence>
<dbReference type="eggNOG" id="KOG4297">
    <property type="taxonomic scope" value="Eukaryota"/>
</dbReference>
<keyword evidence="11" id="KW-1064">Adaptive immunity</keyword>
<keyword evidence="18" id="KW-1185">Reference proteome</keyword>
<dbReference type="EMBL" id="AAQR03127720">
    <property type="status" value="NOT_ANNOTATED_CDS"/>
    <property type="molecule type" value="Genomic_DNA"/>
</dbReference>
<dbReference type="InterPro" id="IPR016186">
    <property type="entry name" value="C-type_lectin-like/link_sf"/>
</dbReference>
<dbReference type="InterPro" id="IPR016187">
    <property type="entry name" value="CTDL_fold"/>
</dbReference>
<keyword evidence="7" id="KW-0106">Calcium</keyword>
<dbReference type="EMBL" id="AAQR03127722">
    <property type="status" value="NOT_ANNOTATED_CDS"/>
    <property type="molecule type" value="Genomic_DNA"/>
</dbReference>
<dbReference type="FunFam" id="3.10.100.10:FF:000024">
    <property type="entry name" value="C-type lectin domain family 4 member A"/>
    <property type="match status" value="1"/>
</dbReference>
<dbReference type="OMA" id="QWIPWVI"/>
<evidence type="ECO:0000256" key="10">
    <source>
        <dbReference type="ARBA" id="ARBA00022989"/>
    </source>
</evidence>
<dbReference type="GO" id="GO:0046872">
    <property type="term" value="F:metal ion binding"/>
    <property type="evidence" value="ECO:0007669"/>
    <property type="project" value="UniProtKB-KW"/>
</dbReference>
<keyword evidence="5" id="KW-0479">Metal-binding</keyword>
<evidence type="ECO:0000256" key="7">
    <source>
        <dbReference type="ARBA" id="ARBA00022837"/>
    </source>
</evidence>
<dbReference type="InterPro" id="IPR050111">
    <property type="entry name" value="C-type_lectin/snaclec_domain"/>
</dbReference>
<evidence type="ECO:0000256" key="2">
    <source>
        <dbReference type="ARBA" id="ARBA00022475"/>
    </source>
</evidence>
<evidence type="ECO:0000256" key="11">
    <source>
        <dbReference type="ARBA" id="ARBA00023130"/>
    </source>
</evidence>
<dbReference type="GO" id="GO:0002250">
    <property type="term" value="P:adaptive immune response"/>
    <property type="evidence" value="ECO:0007669"/>
    <property type="project" value="UniProtKB-KW"/>
</dbReference>
<protein>
    <submittedName>
        <fullName evidence="17">C-type lectin domain family 4 member D</fullName>
    </submittedName>
</protein>
<keyword evidence="6" id="KW-0430">Lectin</keyword>
<comment type="subcellular location">
    <subcellularLocation>
        <location evidence="1">Cell membrane</location>
        <topology evidence="1">Single-pass type II membrane protein</topology>
    </subcellularLocation>
</comment>
<reference evidence="18" key="1">
    <citation type="submission" date="2011-03" db="EMBL/GenBank/DDBJ databases">
        <title>Version 3 of the genome sequence of Otolemur garnettii (Bushbaby).</title>
        <authorList>
            <consortium name="The Broad Institute Genome Sequencing Platform"/>
            <person name="Di Palma F."/>
            <person name="Johnson J."/>
            <person name="Lander E.S."/>
            <person name="Lindblad-Toh K."/>
            <person name="Jaffe D.B."/>
            <person name="Gnerre S."/>
            <person name="MacCallum I."/>
            <person name="Przybylski D."/>
            <person name="Ribeiro F.J."/>
            <person name="Burton J.N."/>
            <person name="Walker B.J."/>
            <person name="Sharpe T."/>
            <person name="Hall G."/>
        </authorList>
    </citation>
    <scope>NUCLEOTIDE SEQUENCE [LARGE SCALE GENOMIC DNA]</scope>
</reference>
<sequence>MGLEESQSKLLIEGGEPSQLIPWAVAIVCISLLGACFIASCLVTYHNFLHCKGGTRMHKLLEYHTKLTCIRETSELKVFTQGSIWNCCPVGWRAFQSHCYLPLNDNNMWAESERNCSGMGAHLVTISTEAEENFVIQFLDRRFSYFLGLTDENTEGQWRWVDQTPFNQHMVFWHKNEPNNYEEENCAVLVYADDKWSWNDISCNYERGRICKTSGIAFN</sequence>
<dbReference type="InterPro" id="IPR001304">
    <property type="entry name" value="C-type_lectin-like"/>
</dbReference>
<dbReference type="PANTHER" id="PTHR22803">
    <property type="entry name" value="MANNOSE, PHOSPHOLIPASE, LECTIN RECEPTOR RELATED"/>
    <property type="match status" value="1"/>
</dbReference>
<dbReference type="EMBL" id="AAQR03127721">
    <property type="status" value="NOT_ANNOTATED_CDS"/>
    <property type="molecule type" value="Genomic_DNA"/>
</dbReference>
<dbReference type="GO" id="GO:0005537">
    <property type="term" value="F:D-mannose binding"/>
    <property type="evidence" value="ECO:0007669"/>
    <property type="project" value="Ensembl"/>
</dbReference>
<dbReference type="SMART" id="SM00034">
    <property type="entry name" value="CLECT"/>
    <property type="match status" value="1"/>
</dbReference>
<evidence type="ECO:0000256" key="4">
    <source>
        <dbReference type="ARBA" id="ARBA00022692"/>
    </source>
</evidence>
<name>H0X071_OTOGA</name>
<dbReference type="GO" id="GO:0038094">
    <property type="term" value="P:Fc-gamma receptor signaling pathway"/>
    <property type="evidence" value="ECO:0007669"/>
    <property type="project" value="Ensembl"/>
</dbReference>
<evidence type="ECO:0000256" key="14">
    <source>
        <dbReference type="ARBA" id="ARBA00023180"/>
    </source>
</evidence>
<keyword evidence="3" id="KW-0399">Innate immunity</keyword>
<dbReference type="GO" id="GO:0005886">
    <property type="term" value="C:plasma membrane"/>
    <property type="evidence" value="ECO:0007669"/>
    <property type="project" value="UniProtKB-SubCell"/>
</dbReference>
<organism evidence="17 18">
    <name type="scientific">Otolemur garnettii</name>
    <name type="common">Small-eared galago</name>
    <name type="synonym">Garnett's greater bushbaby</name>
    <dbReference type="NCBI Taxonomy" id="30611"/>
    <lineage>
        <taxon>Eukaryota</taxon>
        <taxon>Metazoa</taxon>
        <taxon>Chordata</taxon>
        <taxon>Craniata</taxon>
        <taxon>Vertebrata</taxon>
        <taxon>Euteleostomi</taxon>
        <taxon>Mammalia</taxon>
        <taxon>Eutheria</taxon>
        <taxon>Euarchontoglires</taxon>
        <taxon>Primates</taxon>
        <taxon>Strepsirrhini</taxon>
        <taxon>Lorisiformes</taxon>
        <taxon>Galagidae</taxon>
        <taxon>Otolemur</taxon>
    </lineage>
</organism>
<keyword evidence="8" id="KW-0391">Immunity</keyword>
<gene>
    <name evidence="17" type="primary">LOC100949595</name>
</gene>
<dbReference type="AlphaFoldDB" id="H0X071"/>
<dbReference type="CDD" id="cd03590">
    <property type="entry name" value="CLECT_DC-SIGN_like"/>
    <property type="match status" value="1"/>
</dbReference>
<dbReference type="STRING" id="30611.ENSOGAP00000008293"/>